<organism evidence="1 2">
    <name type="scientific">Pyrocoelia pectoralis</name>
    <dbReference type="NCBI Taxonomy" id="417401"/>
    <lineage>
        <taxon>Eukaryota</taxon>
        <taxon>Metazoa</taxon>
        <taxon>Ecdysozoa</taxon>
        <taxon>Arthropoda</taxon>
        <taxon>Hexapoda</taxon>
        <taxon>Insecta</taxon>
        <taxon>Pterygota</taxon>
        <taxon>Neoptera</taxon>
        <taxon>Endopterygota</taxon>
        <taxon>Coleoptera</taxon>
        <taxon>Polyphaga</taxon>
        <taxon>Elateriformia</taxon>
        <taxon>Elateroidea</taxon>
        <taxon>Lampyridae</taxon>
        <taxon>Lampyrinae</taxon>
        <taxon>Pyrocoelia</taxon>
    </lineage>
</organism>
<sequence>MEMKTAIKVYPSYCDQMVTKSGSSTNFDEDNPHLIMQEAKSFTGMTENLKSNSLSETKQELTIEDYNEIPLGIKVNSKGFQTRELSSNQIFFVKEEMLTYRGKRYSFNDIATNWKKDCRKWLWKCQKGGSQEKKYNNMKKGKK</sequence>
<dbReference type="EMBL" id="JAVRBK010000006">
    <property type="protein sequence ID" value="KAK5642800.1"/>
    <property type="molecule type" value="Genomic_DNA"/>
</dbReference>
<gene>
    <name evidence="1" type="ORF">RI129_008967</name>
</gene>
<dbReference type="AlphaFoldDB" id="A0AAN7ZE76"/>
<comment type="caution">
    <text evidence="1">The sequence shown here is derived from an EMBL/GenBank/DDBJ whole genome shotgun (WGS) entry which is preliminary data.</text>
</comment>
<keyword evidence="2" id="KW-1185">Reference proteome</keyword>
<protein>
    <submittedName>
        <fullName evidence="1">Uncharacterized protein</fullName>
    </submittedName>
</protein>
<dbReference type="Proteomes" id="UP001329430">
    <property type="component" value="Chromosome 6"/>
</dbReference>
<reference evidence="1 2" key="1">
    <citation type="journal article" date="2024" name="Insects">
        <title>An Improved Chromosome-Level Genome Assembly of the Firefly Pyrocoelia pectoralis.</title>
        <authorList>
            <person name="Fu X."/>
            <person name="Meyer-Rochow V.B."/>
            <person name="Ballantyne L."/>
            <person name="Zhu X."/>
        </authorList>
    </citation>
    <scope>NUCLEOTIDE SEQUENCE [LARGE SCALE GENOMIC DNA]</scope>
    <source>
        <strain evidence="1">XCY_ONT2</strain>
    </source>
</reference>
<name>A0AAN7ZE76_9COLE</name>
<proteinExistence type="predicted"/>
<evidence type="ECO:0000313" key="2">
    <source>
        <dbReference type="Proteomes" id="UP001329430"/>
    </source>
</evidence>
<accession>A0AAN7ZE76</accession>
<evidence type="ECO:0000313" key="1">
    <source>
        <dbReference type="EMBL" id="KAK5642800.1"/>
    </source>
</evidence>